<dbReference type="Proteomes" id="UP001305702">
    <property type="component" value="Chromosome"/>
</dbReference>
<dbReference type="RefSeq" id="WP_315602855.1">
    <property type="nucleotide sequence ID" value="NZ_CP130318.1"/>
</dbReference>
<evidence type="ECO:0000313" key="2">
    <source>
        <dbReference type="Proteomes" id="UP001305702"/>
    </source>
</evidence>
<gene>
    <name evidence="1" type="ORF">MJA45_15685</name>
</gene>
<protein>
    <submittedName>
        <fullName evidence="1">Uncharacterized protein</fullName>
    </submittedName>
</protein>
<dbReference type="EMBL" id="CP130318">
    <property type="protein sequence ID" value="WNQ09088.1"/>
    <property type="molecule type" value="Genomic_DNA"/>
</dbReference>
<name>A0AA96RDH0_9BACL</name>
<keyword evidence="2" id="KW-1185">Reference proteome</keyword>
<evidence type="ECO:0000313" key="1">
    <source>
        <dbReference type="EMBL" id="WNQ09088.1"/>
    </source>
</evidence>
<dbReference type="AlphaFoldDB" id="A0AA96RDH0"/>
<proteinExistence type="predicted"/>
<organism evidence="1 2">
    <name type="scientific">Paenibacillus aurantius</name>
    <dbReference type="NCBI Taxonomy" id="2918900"/>
    <lineage>
        <taxon>Bacteria</taxon>
        <taxon>Bacillati</taxon>
        <taxon>Bacillota</taxon>
        <taxon>Bacilli</taxon>
        <taxon>Bacillales</taxon>
        <taxon>Paenibacillaceae</taxon>
        <taxon>Paenibacillus</taxon>
    </lineage>
</organism>
<dbReference type="KEGG" id="paun:MJA45_15685"/>
<accession>A0AA96RDH0</accession>
<sequence>MKRIIVLLALLIPAAFVSLFYFSRTQADYEGTARNVQEATLDLQTNESAVTIHLTENTIIGFSRKDAKCAAELTEGDHVKIWVNNRSENRADKITIVSRCGSTP</sequence>
<reference evidence="1 2" key="1">
    <citation type="submission" date="2022-02" db="EMBL/GenBank/DDBJ databases">
        <title>Paenibacillus sp. MBLB1776 Whole Genome Shotgun Sequencing.</title>
        <authorList>
            <person name="Hwang C.Y."/>
            <person name="Cho E.-S."/>
            <person name="Seo M.-J."/>
        </authorList>
    </citation>
    <scope>NUCLEOTIDE SEQUENCE [LARGE SCALE GENOMIC DNA]</scope>
    <source>
        <strain evidence="1 2">MBLB1776</strain>
    </source>
</reference>